<accession>A0A1R1EJF0</accession>
<dbReference type="Gene3D" id="3.90.1200.10">
    <property type="match status" value="1"/>
</dbReference>
<organism evidence="2 3">
    <name type="scientific">Paenibacillus rhizosphaerae</name>
    <dbReference type="NCBI Taxonomy" id="297318"/>
    <lineage>
        <taxon>Bacteria</taxon>
        <taxon>Bacillati</taxon>
        <taxon>Bacillota</taxon>
        <taxon>Bacilli</taxon>
        <taxon>Bacillales</taxon>
        <taxon>Paenibacillaceae</taxon>
        <taxon>Paenibacillus</taxon>
    </lineage>
</organism>
<reference evidence="2 3" key="1">
    <citation type="submission" date="2016-11" db="EMBL/GenBank/DDBJ databases">
        <title>Paenibacillus species isolates.</title>
        <authorList>
            <person name="Beno S.M."/>
        </authorList>
    </citation>
    <scope>NUCLEOTIDE SEQUENCE [LARGE SCALE GENOMIC DNA]</scope>
    <source>
        <strain evidence="2 3">FSL R5-0378</strain>
    </source>
</reference>
<dbReference type="Proteomes" id="UP000187172">
    <property type="component" value="Unassembled WGS sequence"/>
</dbReference>
<sequence>MYNLSQFVLPNGTLSGEGLWKREALYQGMNGKFVERFYPDRQHSYIFKPLTNGESVDREAWIYRHVLSGFPDIYPALLASSEEGAGEEGWSIFEDLGPLRHEYDVETAMKVVQQIAWWHALPEERREGLSGSGPKPQIEQIAADLMNRRDEAVTVMNEIGEPWELDGMILSFAEGHALPKIKVVSHGDLHLGNYAVAADGRLYIMDWEHAHLNTPFWDLYHLIDMSHPLFPKQVTAEDREKLLTYYVAQSALYGAEWDLGDFIRDYCRFATVFSIWMLLLISGDLKRGDSVWPQDRLLAQKEEAIAGLKGCLTSLSLERDSA</sequence>
<name>A0A1R1EJF0_9BACL</name>
<dbReference type="InterPro" id="IPR002575">
    <property type="entry name" value="Aminoglycoside_PTrfase"/>
</dbReference>
<evidence type="ECO:0000259" key="1">
    <source>
        <dbReference type="Pfam" id="PF01636"/>
    </source>
</evidence>
<dbReference type="EMBL" id="MRTP01000008">
    <property type="protein sequence ID" value="OMF51889.1"/>
    <property type="molecule type" value="Genomic_DNA"/>
</dbReference>
<protein>
    <recommendedName>
        <fullName evidence="1">Aminoglycoside phosphotransferase domain-containing protein</fullName>
    </recommendedName>
</protein>
<keyword evidence="3" id="KW-1185">Reference proteome</keyword>
<dbReference type="InterPro" id="IPR011009">
    <property type="entry name" value="Kinase-like_dom_sf"/>
</dbReference>
<feature type="domain" description="Aminoglycoside phosphotransferase" evidence="1">
    <location>
        <begin position="98"/>
        <end position="237"/>
    </location>
</feature>
<proteinExistence type="predicted"/>
<dbReference type="RefSeq" id="WP_076173315.1">
    <property type="nucleotide sequence ID" value="NZ_MRTP01000008.1"/>
</dbReference>
<dbReference type="AlphaFoldDB" id="A0A1R1EJF0"/>
<evidence type="ECO:0000313" key="3">
    <source>
        <dbReference type="Proteomes" id="UP000187172"/>
    </source>
</evidence>
<evidence type="ECO:0000313" key="2">
    <source>
        <dbReference type="EMBL" id="OMF51889.1"/>
    </source>
</evidence>
<dbReference type="Pfam" id="PF01636">
    <property type="entry name" value="APH"/>
    <property type="match status" value="1"/>
</dbReference>
<dbReference type="SUPFAM" id="SSF56112">
    <property type="entry name" value="Protein kinase-like (PK-like)"/>
    <property type="match status" value="1"/>
</dbReference>
<gene>
    <name evidence="2" type="ORF">BK138_23930</name>
</gene>
<comment type="caution">
    <text evidence="2">The sequence shown here is derived from an EMBL/GenBank/DDBJ whole genome shotgun (WGS) entry which is preliminary data.</text>
</comment>
<dbReference type="STRING" id="297318.BK138_23930"/>